<dbReference type="AlphaFoldDB" id="A0AAV0B2N2"/>
<name>A0AAV0B2N2_PHAPC</name>
<proteinExistence type="predicted"/>
<dbReference type="EMBL" id="CALTRL010003221">
    <property type="protein sequence ID" value="CAH7678665.1"/>
    <property type="molecule type" value="Genomic_DNA"/>
</dbReference>
<gene>
    <name evidence="1" type="ORF">PPACK8108_LOCUS13117</name>
</gene>
<dbReference type="Proteomes" id="UP001153365">
    <property type="component" value="Unassembled WGS sequence"/>
</dbReference>
<evidence type="ECO:0000313" key="1">
    <source>
        <dbReference type="EMBL" id="CAH7678665.1"/>
    </source>
</evidence>
<reference evidence="1" key="1">
    <citation type="submission" date="2022-06" db="EMBL/GenBank/DDBJ databases">
        <authorList>
            <consortium name="SYNGENTA / RWTH Aachen University"/>
        </authorList>
    </citation>
    <scope>NUCLEOTIDE SEQUENCE</scope>
</reference>
<sequence>MEGILIAFFSFFLYNYEVFSSPHQFPEKVSSISELLAKGSNNHFSVAPSTSLGEPSSNIYNKPSVKNCYSNFLTNLDLEVDNQQNHWDFYHLNFPPSPTWDFSFSSLHETIYGGRLRKEVEQSPLIEAPPRSSNQILSLPNAEDLRSYENPPNFASSPIVENDAELLHIFGDNSILKNQLHPKDVEKNFEQRIKESFKLVYVKLRARRITADCFSPSITSRELLKIRRKIHKGKTKEIISVQKKFNEYDQVDAEIDLVALRIGLFIDNYKLDVNERIFGLSSMEFNPKMDEIIEFIKPKPRVTTRVFHAVSQISFKELEILENEIYLFKPKVSSELTEKNLFKAAIQSVNISVLVFARMISHLAGESLWNGNFLNVQYKLWDYLKKFWNCNSTFLSKDSNINFHSLNYLELLPNPKFDIRFILEDFNLDFLQRLDARRKLLCTWKILSLWLPISDKRFAVSKDVEKPFLIEESDLRLLLTPAMIYFRNVLKDE</sequence>
<organism evidence="1 2">
    <name type="scientific">Phakopsora pachyrhizi</name>
    <name type="common">Asian soybean rust disease fungus</name>
    <dbReference type="NCBI Taxonomy" id="170000"/>
    <lineage>
        <taxon>Eukaryota</taxon>
        <taxon>Fungi</taxon>
        <taxon>Dikarya</taxon>
        <taxon>Basidiomycota</taxon>
        <taxon>Pucciniomycotina</taxon>
        <taxon>Pucciniomycetes</taxon>
        <taxon>Pucciniales</taxon>
        <taxon>Phakopsoraceae</taxon>
        <taxon>Phakopsora</taxon>
    </lineage>
</organism>
<evidence type="ECO:0000313" key="2">
    <source>
        <dbReference type="Proteomes" id="UP001153365"/>
    </source>
</evidence>
<comment type="caution">
    <text evidence="1">The sequence shown here is derived from an EMBL/GenBank/DDBJ whole genome shotgun (WGS) entry which is preliminary data.</text>
</comment>
<protein>
    <submittedName>
        <fullName evidence="1">Expressed protein</fullName>
    </submittedName>
</protein>
<keyword evidence="2" id="KW-1185">Reference proteome</keyword>
<accession>A0AAV0B2N2</accession>